<accession>A0ABX2VE22</accession>
<dbReference type="Proteomes" id="UP000078489">
    <property type="component" value="Unassembled WGS sequence"/>
</dbReference>
<reference evidence="1 2" key="1">
    <citation type="submission" date="2016-05" db="EMBL/GenBank/DDBJ databases">
        <title>Draft genome sequence of the Mycobacterium tuberculosis complex pathogen, M. mungi, identified in a banded mongoose (Mungos mungo) in Northern Botswana.</title>
        <authorList>
            <person name="Alexander K.A."/>
            <person name="Larsen M.H."/>
            <person name="Robbe-Austerman S."/>
            <person name="Stuber T.P."/>
            <person name="Camp P.M."/>
        </authorList>
    </citation>
    <scope>NUCLEOTIDE SEQUENCE [LARGE SCALE GENOMIC DNA]</scope>
    <source>
        <strain evidence="1 2">BM22813</strain>
    </source>
</reference>
<organism evidence="1 2">
    <name type="scientific">Mycobacterium mungi</name>
    <dbReference type="NCBI Taxonomy" id="1844474"/>
    <lineage>
        <taxon>Bacteria</taxon>
        <taxon>Bacillati</taxon>
        <taxon>Actinomycetota</taxon>
        <taxon>Actinomycetes</taxon>
        <taxon>Mycobacteriales</taxon>
        <taxon>Mycobacteriaceae</taxon>
        <taxon>Mycobacterium</taxon>
        <taxon>Mycobacterium tuberculosis complex</taxon>
    </lineage>
</organism>
<dbReference type="EMBL" id="LXTB01000103">
    <property type="protein sequence ID" value="OAQ15969.1"/>
    <property type="molecule type" value="Genomic_DNA"/>
</dbReference>
<comment type="caution">
    <text evidence="1">The sequence shown here is derived from an EMBL/GenBank/DDBJ whole genome shotgun (WGS) entry which is preliminary data.</text>
</comment>
<name>A0ABX2VE22_9MYCO</name>
<evidence type="ECO:0000313" key="2">
    <source>
        <dbReference type="Proteomes" id="UP000078489"/>
    </source>
</evidence>
<sequence>MLGGLSVPLSWGVAVPPDDYDHWAPAPEDGADVDVQAAEGADAEAAAMDEWDEWQAWNEWVAENAEPRFEVPRSSSSVIPHSPAAG</sequence>
<evidence type="ECO:0000313" key="1">
    <source>
        <dbReference type="EMBL" id="OAQ15969.1"/>
    </source>
</evidence>
<keyword evidence="2" id="KW-1185">Reference proteome</keyword>
<proteinExistence type="predicted"/>
<protein>
    <submittedName>
        <fullName evidence="1">Uncharacterized protein</fullName>
    </submittedName>
</protein>
<gene>
    <name evidence="1" type="ORF">A7J32_18815</name>
</gene>